<evidence type="ECO:0000313" key="2">
    <source>
        <dbReference type="EMBL" id="EFJ18973.1"/>
    </source>
</evidence>
<reference evidence="2 3" key="1">
    <citation type="journal article" date="2011" name="Science">
        <title>The Selaginella genome identifies genetic changes associated with the evolution of vascular plants.</title>
        <authorList>
            <person name="Banks J.A."/>
            <person name="Nishiyama T."/>
            <person name="Hasebe M."/>
            <person name="Bowman J.L."/>
            <person name="Gribskov M."/>
            <person name="dePamphilis C."/>
            <person name="Albert V.A."/>
            <person name="Aono N."/>
            <person name="Aoyama T."/>
            <person name="Ambrose B.A."/>
            <person name="Ashton N.W."/>
            <person name="Axtell M.J."/>
            <person name="Barker E."/>
            <person name="Barker M.S."/>
            <person name="Bennetzen J.L."/>
            <person name="Bonawitz N.D."/>
            <person name="Chapple C."/>
            <person name="Cheng C."/>
            <person name="Correa L.G."/>
            <person name="Dacre M."/>
            <person name="DeBarry J."/>
            <person name="Dreyer I."/>
            <person name="Elias M."/>
            <person name="Engstrom E.M."/>
            <person name="Estelle M."/>
            <person name="Feng L."/>
            <person name="Finet C."/>
            <person name="Floyd S.K."/>
            <person name="Frommer W.B."/>
            <person name="Fujita T."/>
            <person name="Gramzow L."/>
            <person name="Gutensohn M."/>
            <person name="Harholt J."/>
            <person name="Hattori M."/>
            <person name="Heyl A."/>
            <person name="Hirai T."/>
            <person name="Hiwatashi Y."/>
            <person name="Ishikawa M."/>
            <person name="Iwata M."/>
            <person name="Karol K.G."/>
            <person name="Koehler B."/>
            <person name="Kolukisaoglu U."/>
            <person name="Kubo M."/>
            <person name="Kurata T."/>
            <person name="Lalonde S."/>
            <person name="Li K."/>
            <person name="Li Y."/>
            <person name="Litt A."/>
            <person name="Lyons E."/>
            <person name="Manning G."/>
            <person name="Maruyama T."/>
            <person name="Michael T.P."/>
            <person name="Mikami K."/>
            <person name="Miyazaki S."/>
            <person name="Morinaga S."/>
            <person name="Murata T."/>
            <person name="Mueller-Roeber B."/>
            <person name="Nelson D.R."/>
            <person name="Obara M."/>
            <person name="Oguri Y."/>
            <person name="Olmstead R.G."/>
            <person name="Onodera N."/>
            <person name="Petersen B.L."/>
            <person name="Pils B."/>
            <person name="Prigge M."/>
            <person name="Rensing S.A."/>
            <person name="Riano-Pachon D.M."/>
            <person name="Roberts A.W."/>
            <person name="Sato Y."/>
            <person name="Scheller H.V."/>
            <person name="Schulz B."/>
            <person name="Schulz C."/>
            <person name="Shakirov E.V."/>
            <person name="Shibagaki N."/>
            <person name="Shinohara N."/>
            <person name="Shippen D.E."/>
            <person name="Soerensen I."/>
            <person name="Sotooka R."/>
            <person name="Sugimoto N."/>
            <person name="Sugita M."/>
            <person name="Sumikawa N."/>
            <person name="Tanurdzic M."/>
            <person name="Theissen G."/>
            <person name="Ulvskov P."/>
            <person name="Wakazuki S."/>
            <person name="Weng J.K."/>
            <person name="Willats W.W."/>
            <person name="Wipf D."/>
            <person name="Wolf P.G."/>
            <person name="Yang L."/>
            <person name="Zimmer A.D."/>
            <person name="Zhu Q."/>
            <person name="Mitros T."/>
            <person name="Hellsten U."/>
            <person name="Loque D."/>
            <person name="Otillar R."/>
            <person name="Salamov A."/>
            <person name="Schmutz J."/>
            <person name="Shapiro H."/>
            <person name="Lindquist E."/>
            <person name="Lucas S."/>
            <person name="Rokhsar D."/>
            <person name="Grigoriev I.V."/>
        </authorList>
    </citation>
    <scope>NUCLEOTIDE SEQUENCE [LARGE SCALE GENOMIC DNA]</scope>
</reference>
<dbReference type="HOGENOM" id="CLU_1573336_0_0_1"/>
<evidence type="ECO:0000256" key="1">
    <source>
        <dbReference type="SAM" id="Phobius"/>
    </source>
</evidence>
<feature type="transmembrane region" description="Helical" evidence="1">
    <location>
        <begin position="7"/>
        <end position="27"/>
    </location>
</feature>
<dbReference type="Proteomes" id="UP000001514">
    <property type="component" value="Unassembled WGS sequence"/>
</dbReference>
<organism evidence="3">
    <name type="scientific">Selaginella moellendorffii</name>
    <name type="common">Spikemoss</name>
    <dbReference type="NCBI Taxonomy" id="88036"/>
    <lineage>
        <taxon>Eukaryota</taxon>
        <taxon>Viridiplantae</taxon>
        <taxon>Streptophyta</taxon>
        <taxon>Embryophyta</taxon>
        <taxon>Tracheophyta</taxon>
        <taxon>Lycopodiopsida</taxon>
        <taxon>Selaginellales</taxon>
        <taxon>Selaginellaceae</taxon>
        <taxon>Selaginella</taxon>
    </lineage>
</organism>
<dbReference type="AlphaFoldDB" id="D8S9J9"/>
<dbReference type="KEGG" id="smo:SELMODRAFT_419638"/>
<keyword evidence="1" id="KW-0812">Transmembrane</keyword>
<dbReference type="InParanoid" id="D8S9J9"/>
<dbReference type="EMBL" id="GL377608">
    <property type="protein sequence ID" value="EFJ18973.1"/>
    <property type="molecule type" value="Genomic_DNA"/>
</dbReference>
<name>D8S9J9_SELML</name>
<dbReference type="Gramene" id="EFJ18973">
    <property type="protein sequence ID" value="EFJ18973"/>
    <property type="gene ID" value="SELMODRAFT_419638"/>
</dbReference>
<keyword evidence="3" id="KW-1185">Reference proteome</keyword>
<accession>D8S9J9</accession>
<gene>
    <name evidence="2" type="ORF">SELMODRAFT_419638</name>
</gene>
<evidence type="ECO:0000313" key="3">
    <source>
        <dbReference type="Proteomes" id="UP000001514"/>
    </source>
</evidence>
<proteinExistence type="predicted"/>
<protein>
    <submittedName>
        <fullName evidence="2">Uncharacterized protein</fullName>
    </submittedName>
</protein>
<keyword evidence="1" id="KW-0472">Membrane</keyword>
<feature type="transmembrane region" description="Helical" evidence="1">
    <location>
        <begin position="149"/>
        <end position="167"/>
    </location>
</feature>
<keyword evidence="1" id="KW-1133">Transmembrane helix</keyword>
<sequence length="170" mass="17040">MGAWKQDVKFGCIGIAIGAGLGGIISLRRLESRVELLEAGRSMDATTISLGLGRSIHTLGKSLETGSTAFGNSLDAAVKGSALVAKSLEAVEAPGNPVVAGGAELGESLAKGGAAIRPLEQACVELGRSFEDAATTNASLLGTKIGNSLLGASTICGSCMVAAAWILKKL</sequence>